<name>A0A444W7S7_9FLAO</name>
<dbReference type="OrthoDB" id="714297at2"/>
<organism evidence="2 3">
    <name type="scientific">Flavobacterium beibuense</name>
    <dbReference type="NCBI Taxonomy" id="657326"/>
    <lineage>
        <taxon>Bacteria</taxon>
        <taxon>Pseudomonadati</taxon>
        <taxon>Bacteroidota</taxon>
        <taxon>Flavobacteriia</taxon>
        <taxon>Flavobacteriales</taxon>
        <taxon>Flavobacteriaceae</taxon>
        <taxon>Flavobacterium</taxon>
    </lineage>
</organism>
<dbReference type="EMBL" id="JUIW01000009">
    <property type="protein sequence ID" value="RYJ41708.1"/>
    <property type="molecule type" value="Genomic_DNA"/>
</dbReference>
<keyword evidence="1" id="KW-0812">Transmembrane</keyword>
<sequence length="120" mass="14210">MRIAHVSDSNPEDYFFLYIPLRDKIRFESKLIAEGMQFYVDEKYTMPENDVRYIMKREDFTIIETIMSRMNIRLVTDNEVDERPVNISVAAFYFKVALVFILVFVLAVLVFELFFSVSAI</sequence>
<gene>
    <name evidence="2" type="ORF">NU09_2633</name>
</gene>
<comment type="caution">
    <text evidence="2">The sequence shown here is derived from an EMBL/GenBank/DDBJ whole genome shotgun (WGS) entry which is preliminary data.</text>
</comment>
<evidence type="ECO:0000313" key="3">
    <source>
        <dbReference type="Proteomes" id="UP000289775"/>
    </source>
</evidence>
<proteinExistence type="predicted"/>
<evidence type="ECO:0000256" key="1">
    <source>
        <dbReference type="SAM" id="Phobius"/>
    </source>
</evidence>
<dbReference type="RefSeq" id="WP_129751729.1">
    <property type="nucleotide sequence ID" value="NZ_JUIW01000009.1"/>
</dbReference>
<evidence type="ECO:0000313" key="2">
    <source>
        <dbReference type="EMBL" id="RYJ41708.1"/>
    </source>
</evidence>
<keyword evidence="1" id="KW-0472">Membrane</keyword>
<protein>
    <submittedName>
        <fullName evidence="2">Uncharacterized protein</fullName>
    </submittedName>
</protein>
<keyword evidence="3" id="KW-1185">Reference proteome</keyword>
<dbReference type="Proteomes" id="UP000289775">
    <property type="component" value="Unassembled WGS sequence"/>
</dbReference>
<keyword evidence="1" id="KW-1133">Transmembrane helix</keyword>
<accession>A0A444W7S7</accession>
<reference evidence="2 3" key="1">
    <citation type="submission" date="2014-12" db="EMBL/GenBank/DDBJ databases">
        <title>Genome sequence of Flavobacterium beibuense RSKm HC5.</title>
        <authorList>
            <person name="Kim J.F."/>
            <person name="Song J.Y."/>
            <person name="Kwak M.-J."/>
            <person name="Lee S.-W."/>
        </authorList>
    </citation>
    <scope>NUCLEOTIDE SEQUENCE [LARGE SCALE GENOMIC DNA]</scope>
    <source>
        <strain evidence="2 3">RSKm HC5</strain>
    </source>
</reference>
<feature type="transmembrane region" description="Helical" evidence="1">
    <location>
        <begin position="92"/>
        <end position="115"/>
    </location>
</feature>
<dbReference type="AlphaFoldDB" id="A0A444W7S7"/>